<protein>
    <submittedName>
        <fullName evidence="1">Uncharacterized protein</fullName>
    </submittedName>
</protein>
<organism evidence="1 2">
    <name type="scientific">Acinetobacter larvae</name>
    <dbReference type="NCBI Taxonomy" id="1789224"/>
    <lineage>
        <taxon>Bacteria</taxon>
        <taxon>Pseudomonadati</taxon>
        <taxon>Pseudomonadota</taxon>
        <taxon>Gammaproteobacteria</taxon>
        <taxon>Moraxellales</taxon>
        <taxon>Moraxellaceae</taxon>
        <taxon>Acinetobacter</taxon>
    </lineage>
</organism>
<name>A0A1B2M1D1_9GAMM</name>
<gene>
    <name evidence="1" type="ORF">BFG52_12015</name>
</gene>
<reference evidence="1 2" key="1">
    <citation type="submission" date="2016-08" db="EMBL/GenBank/DDBJ databases">
        <authorList>
            <person name="Seilhamer J.J."/>
        </authorList>
    </citation>
    <scope>NUCLEOTIDE SEQUENCE [LARGE SCALE GENOMIC DNA]</scope>
    <source>
        <strain evidence="1 2">BRTC-1</strain>
    </source>
</reference>
<dbReference type="KEGG" id="ala:BFG52_12015"/>
<sequence length="235" mass="26190">MLHLKNKLFAAAFTIAGVTLTGCATSTLIKSDSGAPTTRMMDIELIQDQVVAFGKPAQQLTGLPAQSVVIAGQKQSYILTKGGQELLSLLSILDPKYVSLKRELRFFAPQNDGQFSGSLKLSYVRLKQDLRKQDLDLFLQHNAEECSSSRDRDMDAQRFCFNIDLNGVVYPVVNNLAQLKPLSKPYQVSIYTRQNVTIQSNQELKQGARKLVLFPFAVAFDVVTLPFQAIQKIFD</sequence>
<keyword evidence="2" id="KW-1185">Reference proteome</keyword>
<dbReference type="RefSeq" id="WP_067556531.1">
    <property type="nucleotide sequence ID" value="NZ_CP016895.1"/>
</dbReference>
<dbReference type="Proteomes" id="UP000093391">
    <property type="component" value="Chromosome"/>
</dbReference>
<dbReference type="PROSITE" id="PS51257">
    <property type="entry name" value="PROKAR_LIPOPROTEIN"/>
    <property type="match status" value="1"/>
</dbReference>
<evidence type="ECO:0000313" key="2">
    <source>
        <dbReference type="Proteomes" id="UP000093391"/>
    </source>
</evidence>
<dbReference type="EMBL" id="CP016895">
    <property type="protein sequence ID" value="AOA59004.1"/>
    <property type="molecule type" value="Genomic_DNA"/>
</dbReference>
<dbReference type="AlphaFoldDB" id="A0A1B2M1D1"/>
<dbReference type="OrthoDB" id="6656764at2"/>
<evidence type="ECO:0000313" key="1">
    <source>
        <dbReference type="EMBL" id="AOA59004.1"/>
    </source>
</evidence>
<accession>A0A1B2M1D1</accession>
<proteinExistence type="predicted"/>